<dbReference type="InterPro" id="IPR040622">
    <property type="entry name" value="EGF_integrin_1"/>
</dbReference>
<dbReference type="InterPro" id="IPR014836">
    <property type="entry name" value="Integrin_bsu_cyt_dom"/>
</dbReference>
<evidence type="ECO:0000256" key="14">
    <source>
        <dbReference type="ARBA" id="ARBA00023136"/>
    </source>
</evidence>
<evidence type="ECO:0000259" key="19">
    <source>
        <dbReference type="PROSITE" id="PS00022"/>
    </source>
</evidence>
<evidence type="ECO:0000256" key="5">
    <source>
        <dbReference type="ARBA" id="ARBA00022692"/>
    </source>
</evidence>
<protein>
    <recommendedName>
        <fullName evidence="17">Integrin beta</fullName>
    </recommendedName>
</protein>
<evidence type="ECO:0000256" key="11">
    <source>
        <dbReference type="ARBA" id="ARBA00022889"/>
    </source>
</evidence>
<evidence type="ECO:0000256" key="7">
    <source>
        <dbReference type="ARBA" id="ARBA00022729"/>
    </source>
</evidence>
<dbReference type="InterPro" id="IPR057073">
    <property type="entry name" value="EGF_integrin_2"/>
</dbReference>
<dbReference type="InterPro" id="IPR002369">
    <property type="entry name" value="Integrin_bsu_VWA"/>
</dbReference>
<dbReference type="SUPFAM" id="SSF53300">
    <property type="entry name" value="vWA-like"/>
    <property type="match status" value="1"/>
</dbReference>
<dbReference type="SMART" id="SM01242">
    <property type="entry name" value="Integrin_B_tail"/>
    <property type="match status" value="1"/>
</dbReference>
<evidence type="ECO:0000256" key="18">
    <source>
        <dbReference type="SAM" id="Phobius"/>
    </source>
</evidence>
<dbReference type="PRINTS" id="PR01186">
    <property type="entry name" value="INTEGRINB"/>
</dbReference>
<keyword evidence="15" id="KW-1015">Disulfide bond</keyword>
<comment type="caution">
    <text evidence="20">The sequence shown here is derived from an EMBL/GenBank/DDBJ whole genome shotgun (WGS) entry which is preliminary data.</text>
</comment>
<dbReference type="Pfam" id="PF18372">
    <property type="entry name" value="I-EGF_1"/>
    <property type="match status" value="1"/>
</dbReference>
<name>A0ABN8NXJ0_9CNID</name>
<dbReference type="Pfam" id="PF00362">
    <property type="entry name" value="Integrin_beta"/>
    <property type="match status" value="1"/>
</dbReference>
<dbReference type="InterPro" id="IPR032695">
    <property type="entry name" value="Integrin_dom_sf"/>
</dbReference>
<evidence type="ECO:0000256" key="6">
    <source>
        <dbReference type="ARBA" id="ARBA00022723"/>
    </source>
</evidence>
<evidence type="ECO:0000256" key="12">
    <source>
        <dbReference type="ARBA" id="ARBA00022989"/>
    </source>
</evidence>
<reference evidence="20 21" key="1">
    <citation type="submission" date="2022-05" db="EMBL/GenBank/DDBJ databases">
        <authorList>
            <consortium name="Genoscope - CEA"/>
            <person name="William W."/>
        </authorList>
    </citation>
    <scope>NUCLEOTIDE SEQUENCE [LARGE SCALE GENOMIC DNA]</scope>
</reference>
<dbReference type="Proteomes" id="UP001159405">
    <property type="component" value="Unassembled WGS sequence"/>
</dbReference>
<evidence type="ECO:0000256" key="1">
    <source>
        <dbReference type="ARBA" id="ARBA00004251"/>
    </source>
</evidence>
<keyword evidence="14 18" id="KW-0472">Membrane</keyword>
<dbReference type="SMART" id="SM00187">
    <property type="entry name" value="INB"/>
    <property type="match status" value="1"/>
</dbReference>
<comment type="similarity">
    <text evidence="2 17">Belongs to the integrin beta chain family.</text>
</comment>
<evidence type="ECO:0000256" key="10">
    <source>
        <dbReference type="ARBA" id="ARBA00022842"/>
    </source>
</evidence>
<dbReference type="InterPro" id="IPR036349">
    <property type="entry name" value="Integrin_bsu_tail_dom_sf"/>
</dbReference>
<dbReference type="Gene3D" id="2.60.40.1510">
    <property type="entry name" value="ntegrin, alpha v. Chain A, domain 3"/>
    <property type="match status" value="1"/>
</dbReference>
<dbReference type="EMBL" id="CALNXK010000035">
    <property type="protein sequence ID" value="CAH3121106.1"/>
    <property type="molecule type" value="Genomic_DNA"/>
</dbReference>
<evidence type="ECO:0000256" key="16">
    <source>
        <dbReference type="ARBA" id="ARBA00023180"/>
    </source>
</evidence>
<keyword evidence="10" id="KW-0460">Magnesium</keyword>
<keyword evidence="5 17" id="KW-0812">Transmembrane</keyword>
<dbReference type="Pfam" id="PF23105">
    <property type="entry name" value="EGF_integrin"/>
    <property type="match status" value="1"/>
</dbReference>
<dbReference type="InterPro" id="IPR057243">
    <property type="entry name" value="Integrin_I-EGF_CS"/>
</dbReference>
<dbReference type="InterPro" id="IPR012896">
    <property type="entry name" value="Integrin_bsu_tail"/>
</dbReference>
<keyword evidence="8" id="KW-0677">Repeat</keyword>
<evidence type="ECO:0000313" key="21">
    <source>
        <dbReference type="Proteomes" id="UP001159405"/>
    </source>
</evidence>
<keyword evidence="4" id="KW-0245">EGF-like domain</keyword>
<evidence type="ECO:0000256" key="2">
    <source>
        <dbReference type="ARBA" id="ARBA00007449"/>
    </source>
</evidence>
<keyword evidence="12 18" id="KW-1133">Transmembrane helix</keyword>
<proteinExistence type="inferred from homology"/>
<keyword evidence="9" id="KW-0106">Calcium</keyword>
<keyword evidence="3" id="KW-1003">Cell membrane</keyword>
<dbReference type="SUPFAM" id="SSF69179">
    <property type="entry name" value="Integrin domains"/>
    <property type="match status" value="1"/>
</dbReference>
<dbReference type="PANTHER" id="PTHR10082:SF60">
    <property type="entry name" value="INTEGRIN BETA-PS"/>
    <property type="match status" value="1"/>
</dbReference>
<evidence type="ECO:0000256" key="4">
    <source>
        <dbReference type="ARBA" id="ARBA00022536"/>
    </source>
</evidence>
<dbReference type="PROSITE" id="PS00022">
    <property type="entry name" value="EGF_1"/>
    <property type="match status" value="1"/>
</dbReference>
<comment type="subcellular location">
    <subcellularLocation>
        <location evidence="1 17">Cell membrane</location>
        <topology evidence="1 17">Single-pass type I membrane protein</topology>
    </subcellularLocation>
</comment>
<dbReference type="InterPro" id="IPR036465">
    <property type="entry name" value="vWFA_dom_sf"/>
</dbReference>
<evidence type="ECO:0000256" key="8">
    <source>
        <dbReference type="ARBA" id="ARBA00022737"/>
    </source>
</evidence>
<dbReference type="SMART" id="SM01241">
    <property type="entry name" value="Integrin_b_cyt"/>
    <property type="match status" value="1"/>
</dbReference>
<accession>A0ABN8NXJ0</accession>
<dbReference type="Gene3D" id="1.20.5.100">
    <property type="entry name" value="Cytochrome c1, transmembrane anchor, C-terminal"/>
    <property type="match status" value="1"/>
</dbReference>
<evidence type="ECO:0000256" key="15">
    <source>
        <dbReference type="ARBA" id="ARBA00023157"/>
    </source>
</evidence>
<dbReference type="Pfam" id="PF08725">
    <property type="entry name" value="Integrin_b_cyt"/>
    <property type="match status" value="1"/>
</dbReference>
<dbReference type="SUPFAM" id="SSF57196">
    <property type="entry name" value="EGF/Laminin"/>
    <property type="match status" value="1"/>
</dbReference>
<keyword evidence="21" id="KW-1185">Reference proteome</keyword>
<dbReference type="InterPro" id="IPR015812">
    <property type="entry name" value="Integrin_bsu"/>
</dbReference>
<dbReference type="Gene3D" id="2.10.25.10">
    <property type="entry name" value="Laminin"/>
    <property type="match status" value="3"/>
</dbReference>
<dbReference type="PANTHER" id="PTHR10082">
    <property type="entry name" value="INTEGRIN BETA SUBUNIT"/>
    <property type="match status" value="1"/>
</dbReference>
<organism evidence="20 21">
    <name type="scientific">Porites lobata</name>
    <dbReference type="NCBI Taxonomy" id="104759"/>
    <lineage>
        <taxon>Eukaryota</taxon>
        <taxon>Metazoa</taxon>
        <taxon>Cnidaria</taxon>
        <taxon>Anthozoa</taxon>
        <taxon>Hexacorallia</taxon>
        <taxon>Scleractinia</taxon>
        <taxon>Fungiina</taxon>
        <taxon>Poritidae</taxon>
        <taxon>Porites</taxon>
    </lineage>
</organism>
<evidence type="ECO:0000256" key="13">
    <source>
        <dbReference type="ARBA" id="ARBA00023037"/>
    </source>
</evidence>
<keyword evidence="16" id="KW-0325">Glycoprotein</keyword>
<feature type="transmembrane region" description="Helical" evidence="18">
    <location>
        <begin position="721"/>
        <end position="747"/>
    </location>
</feature>
<sequence length="793" mass="87981">MSQHTHPNKYQHTSHPKYVRKLKWNSEFSFVVCCSFLPSLGIVIVKNFSGDRCDTLNRLQALKCQNLSNPSSKATPTQNDDLGAGVQVKPQKIKLDLRAGEPAKFTLTVRPAEDYPVDLYYLMDMSLSMSDDLNNLKLLAGKIATAMKNITKDYQLGFGSFVDKTVSPFIRTESKKPCNENQKCIPAYGFRNVLKLVKDPKIFEDSVKEQNISGNLDVPEGGFDALMQVAVCEKKIGWRTRETSRRLVVFVSDDTFHIAGDGKLGGIVTPNDGECHLNSNGEYDKSNEQDYPSLAQLHEKLRDSNILPIFAVTEPVSDLYQSLSTMWSDVGAVAGKLDDNSLNVVSLIASKYEEIVSTVRLEYKAPEKVSVTVKAKCGGSSVSIQSPKCSNVKLGQTVTFDISVKLDECPESEAERQKSLKISVPGFGSVTLDLSFICECQCEQPSMKQNNSKICNGNGTLSCGICECNQGRFGELCQCNTPFEKTDLSKCKRTNSSDELPCSGRGECVCGKCVCRSEQGRRFYGEFCQCNDFSCPEDQGELCGGPEHGVCRCRKCICKDKYYGDVCNIKNCTYFPPETQCQKDANSEICGGTERGECKDDPENCFKCECKEKYDGTYCENCPYCEDGMCSRNEDCAKCSTFEGKSLAECKNDGRCEVNVLEVEVVSDITKKTDEGLFGCEAVDSKDGCTYYFTTETEKDSTSFKLYVQKDKVNCPKEAPIVIIVAAVVGGIVLLGLIILALIKAFLTMVDRIEYQKFQQEQARSRWTKEKNPLYQAAKTTFENPTYAGGRPC</sequence>
<feature type="domain" description="EGF-like" evidence="19">
    <location>
        <begin position="608"/>
        <end position="619"/>
    </location>
</feature>
<dbReference type="PROSITE" id="PS00243">
    <property type="entry name" value="I_EGF_1"/>
    <property type="match status" value="2"/>
</dbReference>
<keyword evidence="11 17" id="KW-0130">Cell adhesion</keyword>
<evidence type="ECO:0000256" key="3">
    <source>
        <dbReference type="ARBA" id="ARBA00022475"/>
    </source>
</evidence>
<keyword evidence="13 17" id="KW-0401">Integrin</keyword>
<keyword evidence="6" id="KW-0479">Metal-binding</keyword>
<dbReference type="PIRSF" id="PIRSF002512">
    <property type="entry name" value="Integrin_B"/>
    <property type="match status" value="1"/>
</dbReference>
<keyword evidence="7" id="KW-0732">Signal</keyword>
<evidence type="ECO:0000313" key="20">
    <source>
        <dbReference type="EMBL" id="CAH3121106.1"/>
    </source>
</evidence>
<dbReference type="InterPro" id="IPR000742">
    <property type="entry name" value="EGF"/>
</dbReference>
<gene>
    <name evidence="20" type="ORF">PLOB_00028433</name>
</gene>
<dbReference type="Gene3D" id="3.40.50.410">
    <property type="entry name" value="von Willebrand factor, type A domain"/>
    <property type="match status" value="1"/>
</dbReference>
<dbReference type="SUPFAM" id="SSF69687">
    <property type="entry name" value="Integrin beta tail domain"/>
    <property type="match status" value="1"/>
</dbReference>
<evidence type="ECO:0000256" key="17">
    <source>
        <dbReference type="RuleBase" id="RU000633"/>
    </source>
</evidence>
<evidence type="ECO:0000256" key="9">
    <source>
        <dbReference type="ARBA" id="ARBA00022837"/>
    </source>
</evidence>